<reference evidence="1 2" key="1">
    <citation type="submission" date="2024-01" db="EMBL/GenBank/DDBJ databases">
        <title>The complete chloroplast genome sequence of Lithospermum erythrorhizon: insights into the phylogenetic relationship among Boraginaceae species and the maternal lineages of purple gromwells.</title>
        <authorList>
            <person name="Okada T."/>
            <person name="Watanabe K."/>
        </authorList>
    </citation>
    <scope>NUCLEOTIDE SEQUENCE [LARGE SCALE GENOMIC DNA]</scope>
</reference>
<dbReference type="PANTHER" id="PTHR33710">
    <property type="entry name" value="BNAC02G09200D PROTEIN"/>
    <property type="match status" value="1"/>
</dbReference>
<sequence length="219" mass="24742">MRGWVGVNNELMDEIIVKYVSGQEYLQKVVYEWVLSKCSKCQNFGHNECNCKATQQYRPKVHTEKMVHELVNVAEEQVIEAKQMFVAGADRVCPLTPVGGQQTVSSLSPIKEEGSSAMVKSLRFELYGATYAFGCSVGRPWILAGDFNAIMDTSRTSGDSHPPAVAMKEFNECLEHIDVTEMTTHGCLFTWNPNWKSKEVNARKLDYVFCNKEWLIGFP</sequence>
<comment type="caution">
    <text evidence="1">The sequence shown here is derived from an EMBL/GenBank/DDBJ whole genome shotgun (WGS) entry which is preliminary data.</text>
</comment>
<dbReference type="Proteomes" id="UP001454036">
    <property type="component" value="Unassembled WGS sequence"/>
</dbReference>
<keyword evidence="2" id="KW-1185">Reference proteome</keyword>
<evidence type="ECO:0000313" key="1">
    <source>
        <dbReference type="EMBL" id="GAA0159898.1"/>
    </source>
</evidence>
<organism evidence="1 2">
    <name type="scientific">Lithospermum erythrorhizon</name>
    <name type="common">Purple gromwell</name>
    <name type="synonym">Lithospermum officinale var. erythrorhizon</name>
    <dbReference type="NCBI Taxonomy" id="34254"/>
    <lineage>
        <taxon>Eukaryota</taxon>
        <taxon>Viridiplantae</taxon>
        <taxon>Streptophyta</taxon>
        <taxon>Embryophyta</taxon>
        <taxon>Tracheophyta</taxon>
        <taxon>Spermatophyta</taxon>
        <taxon>Magnoliopsida</taxon>
        <taxon>eudicotyledons</taxon>
        <taxon>Gunneridae</taxon>
        <taxon>Pentapetalae</taxon>
        <taxon>asterids</taxon>
        <taxon>lamiids</taxon>
        <taxon>Boraginales</taxon>
        <taxon>Boraginaceae</taxon>
        <taxon>Boraginoideae</taxon>
        <taxon>Lithospermeae</taxon>
        <taxon>Lithospermum</taxon>
    </lineage>
</organism>
<name>A0AAV3Q9Q3_LITER</name>
<gene>
    <name evidence="1" type="ORF">LIER_16576</name>
</gene>
<dbReference type="GO" id="GO:0003824">
    <property type="term" value="F:catalytic activity"/>
    <property type="evidence" value="ECO:0007669"/>
    <property type="project" value="InterPro"/>
</dbReference>
<dbReference type="EMBL" id="BAABME010003722">
    <property type="protein sequence ID" value="GAA0159898.1"/>
    <property type="molecule type" value="Genomic_DNA"/>
</dbReference>
<dbReference type="Gene3D" id="3.60.10.10">
    <property type="entry name" value="Endonuclease/exonuclease/phosphatase"/>
    <property type="match status" value="1"/>
</dbReference>
<evidence type="ECO:0000313" key="2">
    <source>
        <dbReference type="Proteomes" id="UP001454036"/>
    </source>
</evidence>
<accession>A0AAV3Q9Q3</accession>
<dbReference type="PANTHER" id="PTHR33710:SF71">
    <property type="entry name" value="ENDONUCLEASE_EXONUCLEASE_PHOSPHATASE DOMAIN-CONTAINING PROTEIN"/>
    <property type="match status" value="1"/>
</dbReference>
<dbReference type="AlphaFoldDB" id="A0AAV3Q9Q3"/>
<proteinExistence type="predicted"/>
<dbReference type="SUPFAM" id="SSF56219">
    <property type="entry name" value="DNase I-like"/>
    <property type="match status" value="1"/>
</dbReference>
<dbReference type="InterPro" id="IPR036691">
    <property type="entry name" value="Endo/exonu/phosph_ase_sf"/>
</dbReference>
<protein>
    <submittedName>
        <fullName evidence="1">Uncharacterized protein</fullName>
    </submittedName>
</protein>